<comment type="caution">
    <text evidence="1">The sequence shown here is derived from an EMBL/GenBank/DDBJ whole genome shotgun (WGS) entry which is preliminary data.</text>
</comment>
<evidence type="ECO:0000313" key="2">
    <source>
        <dbReference type="Proteomes" id="UP001549204"/>
    </source>
</evidence>
<gene>
    <name evidence="1" type="ORF">ABID19_002861</name>
</gene>
<dbReference type="Pfam" id="PF17784">
    <property type="entry name" value="Sulfotransfer_4"/>
    <property type="match status" value="1"/>
</dbReference>
<proteinExistence type="predicted"/>
<name>A0ABV2GNF4_9HYPH</name>
<dbReference type="InterPro" id="IPR027417">
    <property type="entry name" value="P-loop_NTPase"/>
</dbReference>
<dbReference type="PANTHER" id="PTHR36978">
    <property type="entry name" value="P-LOOP CONTAINING NUCLEOTIDE TRIPHOSPHATE HYDROLASE"/>
    <property type="match status" value="1"/>
</dbReference>
<dbReference type="PANTHER" id="PTHR36978:SF4">
    <property type="entry name" value="P-LOOP CONTAINING NUCLEOSIDE TRIPHOSPHATE HYDROLASE PROTEIN"/>
    <property type="match status" value="1"/>
</dbReference>
<dbReference type="Proteomes" id="UP001549204">
    <property type="component" value="Unassembled WGS sequence"/>
</dbReference>
<dbReference type="InterPro" id="IPR040632">
    <property type="entry name" value="Sulfotransfer_4"/>
</dbReference>
<keyword evidence="2" id="KW-1185">Reference proteome</keyword>
<dbReference type="EMBL" id="JBEPMC010000004">
    <property type="protein sequence ID" value="MET3579830.1"/>
    <property type="molecule type" value="Genomic_DNA"/>
</dbReference>
<protein>
    <recommendedName>
        <fullName evidence="3">Sulfotransferase family protein</fullName>
    </recommendedName>
</protein>
<reference evidence="1 2" key="1">
    <citation type="submission" date="2024-06" db="EMBL/GenBank/DDBJ databases">
        <title>Genomic Encyclopedia of Type Strains, Phase IV (KMG-IV): sequencing the most valuable type-strain genomes for metagenomic binning, comparative biology and taxonomic classification.</title>
        <authorList>
            <person name="Goeker M."/>
        </authorList>
    </citation>
    <scope>NUCLEOTIDE SEQUENCE [LARGE SCALE GENOMIC DNA]</scope>
    <source>
        <strain evidence="1 2">DSM 100022</strain>
    </source>
</reference>
<dbReference type="Gene3D" id="3.40.50.300">
    <property type="entry name" value="P-loop containing nucleotide triphosphate hydrolases"/>
    <property type="match status" value="1"/>
</dbReference>
<organism evidence="1 2">
    <name type="scientific">Mesorhizobium robiniae</name>
    <dbReference type="NCBI Taxonomy" id="559315"/>
    <lineage>
        <taxon>Bacteria</taxon>
        <taxon>Pseudomonadati</taxon>
        <taxon>Pseudomonadota</taxon>
        <taxon>Alphaproteobacteria</taxon>
        <taxon>Hyphomicrobiales</taxon>
        <taxon>Phyllobacteriaceae</taxon>
        <taxon>Mesorhizobium</taxon>
    </lineage>
</organism>
<sequence>MFEVMANDDQKRLWRALAKGTAPDWNQLFAGYASCIDWPSAYYWRDLIEFYPDARVILTYRSPESWWESFAKTILAGISQSTDQESLGLALISRQVFGGRPHDRAHAIAVYEAVNCDGAVESAAGPQSGRWMEAALPASWRASTGSVLSQSQQHEGLSDGSCTELVGPSAMGQVTTMFATTVRTGLGVASALDPQATHQFSTTTLRLMSDVKINPAASCSPAAASYRKSLCR</sequence>
<evidence type="ECO:0000313" key="1">
    <source>
        <dbReference type="EMBL" id="MET3579830.1"/>
    </source>
</evidence>
<accession>A0ABV2GNF4</accession>
<evidence type="ECO:0008006" key="3">
    <source>
        <dbReference type="Google" id="ProtNLM"/>
    </source>
</evidence>